<dbReference type="Pfam" id="PF00069">
    <property type="entry name" value="Pkinase"/>
    <property type="match status" value="1"/>
</dbReference>
<dbReference type="Gene3D" id="1.10.10.440">
    <property type="entry name" value="FF domain"/>
    <property type="match status" value="1"/>
</dbReference>
<feature type="compositionally biased region" description="Polar residues" evidence="2">
    <location>
        <begin position="540"/>
        <end position="559"/>
    </location>
</feature>
<feature type="region of interest" description="Disordered" evidence="2">
    <location>
        <begin position="642"/>
        <end position="780"/>
    </location>
</feature>
<feature type="region of interest" description="Disordered" evidence="2">
    <location>
        <begin position="324"/>
        <end position="369"/>
    </location>
</feature>
<dbReference type="GO" id="GO:0004672">
    <property type="term" value="F:protein kinase activity"/>
    <property type="evidence" value="ECO:0007669"/>
    <property type="project" value="InterPro"/>
</dbReference>
<dbReference type="OrthoDB" id="10252171at2759"/>
<dbReference type="Gene3D" id="1.10.510.10">
    <property type="entry name" value="Transferase(Phosphotransferase) domain 1"/>
    <property type="match status" value="1"/>
</dbReference>
<feature type="compositionally biased region" description="Polar residues" evidence="2">
    <location>
        <begin position="345"/>
        <end position="362"/>
    </location>
</feature>
<feature type="compositionally biased region" description="Basic and acidic residues" evidence="2">
    <location>
        <begin position="665"/>
        <end position="675"/>
    </location>
</feature>
<feature type="coiled-coil region" evidence="1">
    <location>
        <begin position="807"/>
        <end position="834"/>
    </location>
</feature>
<dbReference type="STRING" id="1157962.A0A250X9Z6"/>
<sequence>MDSTLWQGAEEMHEMELTLNLYASKVAKGYCAHFLGHCTVTDDDATTSLTPGLWLAWKYEGSRTLSYYLRRRDTMRSLAQELDIPEEAVLATVMKQLLKGLAAFHSAGLVHRDIKPLNLIFAEEDQRFKLIDLGACADLRTGTNFAPDESILDPMYAPPEKYVLPTESPSLSSNLFLQAISPMLWAMHKPDRFDIWSAGIVMLQLAVPTLRNDHALKKFNAVYSSKYMFDLDAWRKDSMISRREFELLDADDGAGWSLLKSMLWKRNIQVDDKGHVSFTDSNSLQRVSAEEALKSRFMRQAVQPGLLSIINSDEAPVHTKLSARTTYGSGSSRSVVPAAVSSRSQTGSTKSYSGSNRPSFGRSSDPDPYASAAAAAQAASKKVAASKTGAFGMAVNLWREVTGKLFDLEAQIMTQSSATEKQTEKVKLMRKQASSGRVPVNQVAAEEQILGGMEAKLKGLKHDFQATAKTARGLFSFLGFGGREEVAEKEPLSHAELYGKASHNVGSTKSKLHGVDGAEVSVWQKLAGKFLEVDDMFNTPKVSGESQSMTGKRQQGSQKTSDHEEVLNSDYTSDRLDRMEQLLEILAREKEQQQMTDVRVSEQHLDALSMRRERKLEGRLTQHDLHEMSEDDLQRMLDARSSRHHLESRIPQRHDLSDGDEEEQSRDWRDSEHDLGTLSMKKNTRSSSYDDGLMSSPGDVDRHQSRLMMGGSQLTRSTREDGKESEKSGTRGSTLWSVFGKGNKTSTHVRSDKNAAAYGQARTGTGSSSGTTQGTGSTFTSAQVGEGLRAGGIMLGGIAARLAMGMASSLKEDAEKMMKNIEAAERAKALQRAQEAAFIAFLKDKRSSIHAHTTYEQLREAAGTDLRFTQMDEQKGRTELKQFVDIIVEEELKAQQKARLDKLKTELNDVVQPEDSNGLKESGVRSKALYEGDMVSTLHSAVSDGLHLKDRGDVEGMTVEELAASEDQFRRLQAQREREEAVTALVEVAESSFMNMLATLTPTVTQDSLWPLVKPLIAGDARYRAVVPEYRRQQLFQKFVIGLEEREVAGVLELNAPTVTRSLPLEMDGDIMTMEDIDEAEVARINSLRDEQVQLRSEYEKMEAKLQEMERMMKDQELVREG</sequence>
<organism evidence="4 5">
    <name type="scientific">Chlamydomonas eustigma</name>
    <dbReference type="NCBI Taxonomy" id="1157962"/>
    <lineage>
        <taxon>Eukaryota</taxon>
        <taxon>Viridiplantae</taxon>
        <taxon>Chlorophyta</taxon>
        <taxon>core chlorophytes</taxon>
        <taxon>Chlorophyceae</taxon>
        <taxon>CS clade</taxon>
        <taxon>Chlamydomonadales</taxon>
        <taxon>Chlamydomonadaceae</taxon>
        <taxon>Chlamydomonas</taxon>
    </lineage>
</organism>
<dbReference type="SUPFAM" id="SSF81698">
    <property type="entry name" value="FF domain"/>
    <property type="match status" value="2"/>
</dbReference>
<evidence type="ECO:0000256" key="1">
    <source>
        <dbReference type="SAM" id="Coils"/>
    </source>
</evidence>
<name>A0A250X9Z6_9CHLO</name>
<evidence type="ECO:0000313" key="5">
    <source>
        <dbReference type="Proteomes" id="UP000232323"/>
    </source>
</evidence>
<protein>
    <recommendedName>
        <fullName evidence="3">Protein kinase domain-containing protein</fullName>
    </recommendedName>
</protein>
<dbReference type="SUPFAM" id="SSF56112">
    <property type="entry name" value="Protein kinase-like (PK-like)"/>
    <property type="match status" value="1"/>
</dbReference>
<feature type="compositionally biased region" description="Basic and acidic residues" evidence="2">
    <location>
        <begin position="717"/>
        <end position="729"/>
    </location>
</feature>
<feature type="compositionally biased region" description="Basic and acidic residues" evidence="2">
    <location>
        <begin position="642"/>
        <end position="657"/>
    </location>
</feature>
<dbReference type="GO" id="GO:0005524">
    <property type="term" value="F:ATP binding"/>
    <property type="evidence" value="ECO:0007669"/>
    <property type="project" value="InterPro"/>
</dbReference>
<feature type="compositionally biased region" description="Basic and acidic residues" evidence="2">
    <location>
        <begin position="560"/>
        <end position="573"/>
    </location>
</feature>
<keyword evidence="1" id="KW-0175">Coiled coil</keyword>
<proteinExistence type="predicted"/>
<dbReference type="InterPro" id="IPR011009">
    <property type="entry name" value="Kinase-like_dom_sf"/>
</dbReference>
<gene>
    <name evidence="4" type="ORF">CEUSTIGMA_g7365.t1</name>
</gene>
<dbReference type="InterPro" id="IPR008271">
    <property type="entry name" value="Ser/Thr_kinase_AS"/>
</dbReference>
<dbReference type="Gene3D" id="3.30.200.20">
    <property type="entry name" value="Phosphorylase Kinase, domain 1"/>
    <property type="match status" value="1"/>
</dbReference>
<dbReference type="Pfam" id="PF01846">
    <property type="entry name" value="FF"/>
    <property type="match status" value="1"/>
</dbReference>
<dbReference type="PROSITE" id="PS50011">
    <property type="entry name" value="PROTEIN_KINASE_DOM"/>
    <property type="match status" value="1"/>
</dbReference>
<dbReference type="Proteomes" id="UP000232323">
    <property type="component" value="Unassembled WGS sequence"/>
</dbReference>
<dbReference type="SMART" id="SM00220">
    <property type="entry name" value="S_TKc"/>
    <property type="match status" value="1"/>
</dbReference>
<evidence type="ECO:0000259" key="3">
    <source>
        <dbReference type="PROSITE" id="PS50011"/>
    </source>
</evidence>
<evidence type="ECO:0000313" key="4">
    <source>
        <dbReference type="EMBL" id="GAX79925.1"/>
    </source>
</evidence>
<dbReference type="EMBL" id="BEGY01000047">
    <property type="protein sequence ID" value="GAX79925.1"/>
    <property type="molecule type" value="Genomic_DNA"/>
</dbReference>
<reference evidence="4 5" key="1">
    <citation type="submission" date="2017-08" db="EMBL/GenBank/DDBJ databases">
        <title>Acidophilic green algal genome provides insights into adaptation to an acidic environment.</title>
        <authorList>
            <person name="Hirooka S."/>
            <person name="Hirose Y."/>
            <person name="Kanesaki Y."/>
            <person name="Higuchi S."/>
            <person name="Fujiwara T."/>
            <person name="Onuma R."/>
            <person name="Era A."/>
            <person name="Ohbayashi R."/>
            <person name="Uzuka A."/>
            <person name="Nozaki H."/>
            <person name="Yoshikawa H."/>
            <person name="Miyagishima S.Y."/>
        </authorList>
    </citation>
    <scope>NUCLEOTIDE SEQUENCE [LARGE SCALE GENOMIC DNA]</scope>
    <source>
        <strain evidence="4 5">NIES-2499</strain>
    </source>
</reference>
<dbReference type="InterPro" id="IPR000719">
    <property type="entry name" value="Prot_kinase_dom"/>
</dbReference>
<feature type="compositionally biased region" description="Low complexity" evidence="2">
    <location>
        <begin position="328"/>
        <end position="344"/>
    </location>
</feature>
<feature type="region of interest" description="Disordered" evidence="2">
    <location>
        <begin position="539"/>
        <end position="573"/>
    </location>
</feature>
<feature type="coiled-coil region" evidence="1">
    <location>
        <begin position="1085"/>
        <end position="1119"/>
    </location>
</feature>
<dbReference type="PANTHER" id="PTHR46699">
    <property type="entry name" value="SERINE/THREONINE-PROTEIN KINASE STN8, CHLOROPLASTIC-RELATED"/>
    <property type="match status" value="1"/>
</dbReference>
<dbReference type="PANTHER" id="PTHR46699:SF4">
    <property type="entry name" value="SERINE_THREONINE-PROTEIN KINASE STN7, CHLOROPLASTIC"/>
    <property type="match status" value="1"/>
</dbReference>
<accession>A0A250X9Z6</accession>
<dbReference type="AlphaFoldDB" id="A0A250X9Z6"/>
<keyword evidence="5" id="KW-1185">Reference proteome</keyword>
<evidence type="ECO:0000256" key="2">
    <source>
        <dbReference type="SAM" id="MobiDB-lite"/>
    </source>
</evidence>
<feature type="domain" description="Protein kinase" evidence="3">
    <location>
        <begin position="1"/>
        <end position="298"/>
    </location>
</feature>
<dbReference type="PROSITE" id="PS00108">
    <property type="entry name" value="PROTEIN_KINASE_ST"/>
    <property type="match status" value="1"/>
</dbReference>
<comment type="caution">
    <text evidence="4">The sequence shown here is derived from an EMBL/GenBank/DDBJ whole genome shotgun (WGS) entry which is preliminary data.</text>
</comment>
<feature type="compositionally biased region" description="Low complexity" evidence="2">
    <location>
        <begin position="763"/>
        <end position="780"/>
    </location>
</feature>
<dbReference type="InterPro" id="IPR036517">
    <property type="entry name" value="FF_domain_sf"/>
</dbReference>
<dbReference type="InterPro" id="IPR002713">
    <property type="entry name" value="FF_domain"/>
</dbReference>